<protein>
    <recommendedName>
        <fullName evidence="3">SnoaL-like protein</fullName>
    </recommendedName>
</protein>
<gene>
    <name evidence="1" type="ORF">EDF87_104166</name>
</gene>
<evidence type="ECO:0000313" key="1">
    <source>
        <dbReference type="EMBL" id="TDV49520.1"/>
    </source>
</evidence>
<dbReference type="Proteomes" id="UP000295804">
    <property type="component" value="Unassembled WGS sequence"/>
</dbReference>
<name>A0A4R7VJB4_9PSED</name>
<reference evidence="1 2" key="1">
    <citation type="submission" date="2019-03" db="EMBL/GenBank/DDBJ databases">
        <title>Genomic analyses of the natural microbiome of Caenorhabditis elegans.</title>
        <authorList>
            <person name="Samuel B."/>
        </authorList>
    </citation>
    <scope>NUCLEOTIDE SEQUENCE [LARGE SCALE GENOMIC DNA]</scope>
    <source>
        <strain evidence="1 2">BIGb0525</strain>
    </source>
</reference>
<accession>A0A4R7VJB4</accession>
<dbReference type="AlphaFoldDB" id="A0A4R7VJB4"/>
<dbReference type="EMBL" id="SOCQ01000004">
    <property type="protein sequence ID" value="TDV49520.1"/>
    <property type="molecule type" value="Genomic_DNA"/>
</dbReference>
<evidence type="ECO:0008006" key="3">
    <source>
        <dbReference type="Google" id="ProtNLM"/>
    </source>
</evidence>
<dbReference type="RefSeq" id="WP_134175429.1">
    <property type="nucleotide sequence ID" value="NZ_SOCQ01000004.1"/>
</dbReference>
<organism evidence="1 2">
    <name type="scientific">Pseudomonas helmanticensis</name>
    <dbReference type="NCBI Taxonomy" id="1471381"/>
    <lineage>
        <taxon>Bacteria</taxon>
        <taxon>Pseudomonadati</taxon>
        <taxon>Pseudomonadota</taxon>
        <taxon>Gammaproteobacteria</taxon>
        <taxon>Pseudomonadales</taxon>
        <taxon>Pseudomonadaceae</taxon>
        <taxon>Pseudomonas</taxon>
    </lineage>
</organism>
<proteinExistence type="predicted"/>
<evidence type="ECO:0000313" key="2">
    <source>
        <dbReference type="Proteomes" id="UP000295804"/>
    </source>
</evidence>
<comment type="caution">
    <text evidence="1">The sequence shown here is derived from an EMBL/GenBank/DDBJ whole genome shotgun (WGS) entry which is preliminary data.</text>
</comment>
<sequence length="238" mass="26107">MTGVHIAAELPMADRHHVALHLAHRWFAFLEAPGGNLDSHLKMFHPQVRLTGHRRSHLFAQGHESLVTWFAAVPDAISSHHIVHSNYSTAENGDGLLNMVVAYQAPGQLEMHGSIISYETRIEFPAGSARFSALDKTPILPNKRLEYETSWSTNRVLTWVYAELGGITDSDGQLRSALGSNVQQISAQVTAPEGSRDYEALVTGISPTTGELRAVRLKLSDDIKANMPTVDNVQALVL</sequence>